<proteinExistence type="predicted"/>
<accession>A0A3B0S224</accession>
<reference evidence="1" key="1">
    <citation type="submission" date="2018-06" db="EMBL/GenBank/DDBJ databases">
        <authorList>
            <person name="Zhirakovskaya E."/>
        </authorList>
    </citation>
    <scope>NUCLEOTIDE SEQUENCE</scope>
</reference>
<protein>
    <submittedName>
        <fullName evidence="1">Uncharacterized protein</fullName>
    </submittedName>
</protein>
<dbReference type="EMBL" id="UOEC01000150">
    <property type="protein sequence ID" value="VAV97802.1"/>
    <property type="molecule type" value="Genomic_DNA"/>
</dbReference>
<dbReference type="AlphaFoldDB" id="A0A3B0S224"/>
<evidence type="ECO:0000313" key="1">
    <source>
        <dbReference type="EMBL" id="VAV97802.1"/>
    </source>
</evidence>
<sequence length="161" mass="18519">MQHLKNKSVTELLKLHVAVGEELLDRKVMRSANNPTGDLAESLFCRSFDWKQAPNSEHGFDAKDADGCRYQIKSRRMHKRNTSRQLSALRNLQESPFDVLAGVLFTNDYSILKACLIPVSTVIKRATFTSHTNSHRFMLTDEIWELEDVEDVTERLRATRL</sequence>
<name>A0A3B0S224_9ZZZZ</name>
<gene>
    <name evidence="1" type="ORF">MNBD_ALPHA08-2331</name>
</gene>
<organism evidence="1">
    <name type="scientific">hydrothermal vent metagenome</name>
    <dbReference type="NCBI Taxonomy" id="652676"/>
    <lineage>
        <taxon>unclassified sequences</taxon>
        <taxon>metagenomes</taxon>
        <taxon>ecological metagenomes</taxon>
    </lineage>
</organism>